<evidence type="ECO:0000313" key="1">
    <source>
        <dbReference type="EMBL" id="MEJ8661994.1"/>
    </source>
</evidence>
<gene>
    <name evidence="1" type="ORF">WKI58_36795</name>
</gene>
<evidence type="ECO:0000313" key="2">
    <source>
        <dbReference type="Proteomes" id="UP001375539"/>
    </source>
</evidence>
<keyword evidence="1" id="KW-0808">Transferase</keyword>
<dbReference type="EMBL" id="JBBKAI010000002">
    <property type="protein sequence ID" value="MEJ8661994.1"/>
    <property type="molecule type" value="Genomic_DNA"/>
</dbReference>
<name>A0ACC6QUV5_9ACTN</name>
<keyword evidence="1" id="KW-0489">Methyltransferase</keyword>
<proteinExistence type="predicted"/>
<organism evidence="1 2">
    <name type="scientific">Streptomyces pratisoli</name>
    <dbReference type="NCBI Taxonomy" id="3139917"/>
    <lineage>
        <taxon>Bacteria</taxon>
        <taxon>Bacillati</taxon>
        <taxon>Actinomycetota</taxon>
        <taxon>Actinomycetes</taxon>
        <taxon>Kitasatosporales</taxon>
        <taxon>Streptomycetaceae</taxon>
        <taxon>Streptomyces</taxon>
    </lineage>
</organism>
<reference evidence="1" key="1">
    <citation type="submission" date="2024-03" db="EMBL/GenBank/DDBJ databases">
        <title>Novel Streptomyces species of biotechnological and ecological value are a feature of Machair soil.</title>
        <authorList>
            <person name="Prole J.R."/>
            <person name="Goodfellow M."/>
            <person name="Allenby N."/>
            <person name="Ward A.C."/>
        </authorList>
    </citation>
    <scope>NUCLEOTIDE SEQUENCE</scope>
    <source>
        <strain evidence="1">MS1.AVA.4</strain>
    </source>
</reference>
<keyword evidence="2" id="KW-1185">Reference proteome</keyword>
<dbReference type="Proteomes" id="UP001375539">
    <property type="component" value="Unassembled WGS sequence"/>
</dbReference>
<comment type="caution">
    <text evidence="1">The sequence shown here is derived from an EMBL/GenBank/DDBJ whole genome shotgun (WGS) entry which is preliminary data.</text>
</comment>
<protein>
    <submittedName>
        <fullName evidence="1">Class I SAM-dependent methyltransferase</fullName>
    </submittedName>
</protein>
<accession>A0ACC6QUV5</accession>
<sequence>MIDCETEISQGRRFAFGQNWHQFGQLVDEERITSARRSLELALGTTDLTGRTFLDIGCGSGLFSLAAVRMGARVRSFDYDPDSVRTTQKLREEFAPDTDWSVCCASILDPDFVKRQGKADIVYSWGVLHHTGSLWKAMDAACGLVAPGGTLFVSIYNDQGLESRVWTEVKRRYNQSGPLARRLLLSGSVLYLSRNYPARALLNVARGRGPASGAVPRARGMSRKHDLVDWVGGYPFEVATPEEVFSFCRERAFELRHLKTCRGGLGCNEFVFTLGARADG</sequence>